<reference evidence="1" key="1">
    <citation type="submission" date="2020-03" db="EMBL/GenBank/DDBJ databases">
        <title>The deep terrestrial virosphere.</title>
        <authorList>
            <person name="Holmfeldt K."/>
            <person name="Nilsson E."/>
            <person name="Simone D."/>
            <person name="Lopez-Fernandez M."/>
            <person name="Wu X."/>
            <person name="de Brujin I."/>
            <person name="Lundin D."/>
            <person name="Andersson A."/>
            <person name="Bertilsson S."/>
            <person name="Dopson M."/>
        </authorList>
    </citation>
    <scope>NUCLEOTIDE SEQUENCE</scope>
    <source>
        <strain evidence="3">MM415A02304</strain>
        <strain evidence="2">MM415B00633</strain>
        <strain evidence="1">TM448A00090</strain>
        <strain evidence="4">TM448B00221</strain>
    </source>
</reference>
<name>A0A6H1Z9N6_9ZZZZ</name>
<evidence type="ECO:0000313" key="3">
    <source>
        <dbReference type="EMBL" id="QJA73582.1"/>
    </source>
</evidence>
<dbReference type="AlphaFoldDB" id="A0A6H1Z9N6"/>
<protein>
    <submittedName>
        <fullName evidence="1">Uncharacterized protein</fullName>
    </submittedName>
</protein>
<evidence type="ECO:0000313" key="2">
    <source>
        <dbReference type="EMBL" id="QJA63345.1"/>
    </source>
</evidence>
<dbReference type="EMBL" id="MT143974">
    <property type="protein sequence ID" value="QJA44248.1"/>
    <property type="molecule type" value="Genomic_DNA"/>
</dbReference>
<dbReference type="EMBL" id="MT141495">
    <property type="protein sequence ID" value="QJA63345.1"/>
    <property type="molecule type" value="Genomic_DNA"/>
</dbReference>
<dbReference type="EMBL" id="MT144601">
    <property type="protein sequence ID" value="QJH94470.1"/>
    <property type="molecule type" value="Genomic_DNA"/>
</dbReference>
<accession>A0A6H1Z9N6</accession>
<gene>
    <name evidence="3" type="ORF">MM415A02304_0012</name>
    <name evidence="2" type="ORF">MM415B00633_0029</name>
    <name evidence="1" type="ORF">TM448A00090_0080</name>
    <name evidence="4" type="ORF">TM448B00221_0024</name>
</gene>
<evidence type="ECO:0000313" key="1">
    <source>
        <dbReference type="EMBL" id="QJA44248.1"/>
    </source>
</evidence>
<dbReference type="EMBL" id="MT142037">
    <property type="protein sequence ID" value="QJA73582.1"/>
    <property type="molecule type" value="Genomic_DNA"/>
</dbReference>
<evidence type="ECO:0000313" key="4">
    <source>
        <dbReference type="EMBL" id="QJH94470.1"/>
    </source>
</evidence>
<proteinExistence type="predicted"/>
<sequence length="122" mass="13807">MKKEDVYCEVLDMFAQFFDSHLQGQIAKHPKRQFELGKEMAKVGMRLGIIGSDDVVKKYVKFRLIAQTEPGGGFEKVLQAFLGVMMAMREDLLPVKPQIIRLTTCTTEHLLGTFLAGEKMGR</sequence>
<organism evidence="1">
    <name type="scientific">viral metagenome</name>
    <dbReference type="NCBI Taxonomy" id="1070528"/>
    <lineage>
        <taxon>unclassified sequences</taxon>
        <taxon>metagenomes</taxon>
        <taxon>organismal metagenomes</taxon>
    </lineage>
</organism>